<keyword evidence="2" id="KW-1185">Reference proteome</keyword>
<organism evidence="1 2">
    <name type="scientific">Mycobacterium phage Keshu</name>
    <dbReference type="NCBI Taxonomy" id="1567471"/>
    <lineage>
        <taxon>Viruses</taxon>
        <taxon>Duplodnaviria</taxon>
        <taxon>Heunggongvirae</taxon>
        <taxon>Uroviricota</taxon>
        <taxon>Caudoviricetes</taxon>
        <taxon>Weiservirinae</taxon>
        <taxon>Keshuvirus</taxon>
        <taxon>Keshuvirus keshu</taxon>
    </lineage>
</organism>
<evidence type="ECO:0000313" key="2">
    <source>
        <dbReference type="Proteomes" id="UP000031717"/>
    </source>
</evidence>
<name>A0A0B5A0B6_9CAUD</name>
<sequence length="58" mass="6438">MSPWRIRRLVEDGRVVGWVIEQHVQYAGMPEAEYVVVDYYPSGVAAIATFASRGVLAA</sequence>
<dbReference type="GeneID" id="23680423"/>
<dbReference type="Proteomes" id="UP000031717">
    <property type="component" value="Segment"/>
</dbReference>
<dbReference type="EMBL" id="KP027199">
    <property type="protein sequence ID" value="AJD82283.1"/>
    <property type="molecule type" value="Genomic_DNA"/>
</dbReference>
<dbReference type="KEGG" id="vg:23680423"/>
<proteinExistence type="predicted"/>
<dbReference type="OrthoDB" id="27083at10239"/>
<dbReference type="RefSeq" id="YP_009125815.1">
    <property type="nucleotide sequence ID" value="NC_026603.1"/>
</dbReference>
<reference evidence="1 2" key="1">
    <citation type="submission" date="2014-10" db="EMBL/GenBank/DDBJ databases">
        <authorList>
            <person name="Mthembu S."/>
            <person name="Kuvar S."/>
            <person name="Nduna N."/>
            <person name="Pillay S."/>
            <person name="Pillay T."/>
            <person name="Tang P.-C."/>
            <person name="Reddy N."/>
            <person name="Larsen M.H."/>
            <person name="Rubin E.J."/>
            <person name="Russell D.A."/>
            <person name="Guerrero C.A."/>
            <person name="Bowman C.A."/>
            <person name="Jacobs-Sera D."/>
            <person name="Hendrix R.W."/>
            <person name="Hatfull G.F."/>
        </authorList>
    </citation>
    <scope>NUCLEOTIDE SEQUENCE [LARGE SCALE GENOMIC DNA]</scope>
</reference>
<protein>
    <submittedName>
        <fullName evidence="1">Uncharacterized protein</fullName>
    </submittedName>
</protein>
<gene>
    <name evidence="1" type="primary">63</name>
    <name evidence="1" type="ORF">PBI_KESHU_63</name>
</gene>
<evidence type="ECO:0000313" key="1">
    <source>
        <dbReference type="EMBL" id="AJD82283.1"/>
    </source>
</evidence>
<accession>A0A0B5A0B6</accession>